<feature type="domain" description="Carboxylesterase type B" evidence="4">
    <location>
        <begin position="24"/>
        <end position="486"/>
    </location>
</feature>
<dbReference type="Pfam" id="PF00135">
    <property type="entry name" value="COesterase"/>
    <property type="match status" value="1"/>
</dbReference>
<accession>A0A9W9Q3Z8</accession>
<reference evidence="5" key="2">
    <citation type="journal article" date="2023" name="IMA Fungus">
        <title>Comparative genomic study of the Penicillium genus elucidates a diverse pangenome and 15 lateral gene transfer events.</title>
        <authorList>
            <person name="Petersen C."/>
            <person name="Sorensen T."/>
            <person name="Nielsen M.R."/>
            <person name="Sondergaard T.E."/>
            <person name="Sorensen J.L."/>
            <person name="Fitzpatrick D.A."/>
            <person name="Frisvad J.C."/>
            <person name="Nielsen K.L."/>
        </authorList>
    </citation>
    <scope>NUCLEOTIDE SEQUENCE</scope>
    <source>
        <strain evidence="5">IBT 21472</strain>
    </source>
</reference>
<dbReference type="Gene3D" id="3.40.50.1820">
    <property type="entry name" value="alpha/beta hydrolase"/>
    <property type="match status" value="1"/>
</dbReference>
<evidence type="ECO:0000256" key="3">
    <source>
        <dbReference type="RuleBase" id="RU361235"/>
    </source>
</evidence>
<dbReference type="Proteomes" id="UP001147746">
    <property type="component" value="Unassembled WGS sequence"/>
</dbReference>
<keyword evidence="2 3" id="KW-0378">Hydrolase</keyword>
<keyword evidence="6" id="KW-1185">Reference proteome</keyword>
<dbReference type="InterPro" id="IPR002018">
    <property type="entry name" value="CarbesteraseB"/>
</dbReference>
<evidence type="ECO:0000256" key="1">
    <source>
        <dbReference type="ARBA" id="ARBA00005964"/>
    </source>
</evidence>
<name>A0A9W9Q3Z8_9EURO</name>
<proteinExistence type="inferred from homology"/>
<gene>
    <name evidence="5" type="ORF">N7476_002778</name>
</gene>
<dbReference type="InterPro" id="IPR029058">
    <property type="entry name" value="AB_hydrolase_fold"/>
</dbReference>
<evidence type="ECO:0000313" key="6">
    <source>
        <dbReference type="Proteomes" id="UP001147746"/>
    </source>
</evidence>
<reference evidence="5" key="1">
    <citation type="submission" date="2022-12" db="EMBL/GenBank/DDBJ databases">
        <authorList>
            <person name="Petersen C."/>
        </authorList>
    </citation>
    <scope>NUCLEOTIDE SEQUENCE</scope>
    <source>
        <strain evidence="5">IBT 21472</strain>
    </source>
</reference>
<dbReference type="InterPro" id="IPR019826">
    <property type="entry name" value="Carboxylesterase_B_AS"/>
</dbReference>
<dbReference type="GO" id="GO:0017000">
    <property type="term" value="P:antibiotic biosynthetic process"/>
    <property type="evidence" value="ECO:0007669"/>
    <property type="project" value="UniProtKB-ARBA"/>
</dbReference>
<dbReference type="InterPro" id="IPR050309">
    <property type="entry name" value="Type-B_Carboxylest/Lipase"/>
</dbReference>
<dbReference type="GO" id="GO:0072330">
    <property type="term" value="P:monocarboxylic acid biosynthetic process"/>
    <property type="evidence" value="ECO:0007669"/>
    <property type="project" value="UniProtKB-ARBA"/>
</dbReference>
<dbReference type="SUPFAM" id="SSF53474">
    <property type="entry name" value="alpha/beta-Hydrolases"/>
    <property type="match status" value="1"/>
</dbReference>
<comment type="caution">
    <text evidence="5">The sequence shown here is derived from an EMBL/GenBank/DDBJ whole genome shotgun (WGS) entry which is preliminary data.</text>
</comment>
<evidence type="ECO:0000259" key="4">
    <source>
        <dbReference type="Pfam" id="PF00135"/>
    </source>
</evidence>
<dbReference type="GO" id="GO:0016787">
    <property type="term" value="F:hydrolase activity"/>
    <property type="evidence" value="ECO:0007669"/>
    <property type="project" value="UniProtKB-KW"/>
</dbReference>
<evidence type="ECO:0000313" key="5">
    <source>
        <dbReference type="EMBL" id="KAJ5324178.1"/>
    </source>
</evidence>
<dbReference type="PANTHER" id="PTHR11559">
    <property type="entry name" value="CARBOXYLESTERASE"/>
    <property type="match status" value="1"/>
</dbReference>
<protein>
    <recommendedName>
        <fullName evidence="3">Carboxylic ester hydrolase</fullName>
        <ecNumber evidence="3">3.1.1.-</ecNumber>
    </recommendedName>
</protein>
<dbReference type="PROSITE" id="PS00122">
    <property type="entry name" value="CARBOXYLESTERASE_B_1"/>
    <property type="match status" value="1"/>
</dbReference>
<organism evidence="5 6">
    <name type="scientific">Penicillium atrosanguineum</name>
    <dbReference type="NCBI Taxonomy" id="1132637"/>
    <lineage>
        <taxon>Eukaryota</taxon>
        <taxon>Fungi</taxon>
        <taxon>Dikarya</taxon>
        <taxon>Ascomycota</taxon>
        <taxon>Pezizomycotina</taxon>
        <taxon>Eurotiomycetes</taxon>
        <taxon>Eurotiomycetidae</taxon>
        <taxon>Eurotiales</taxon>
        <taxon>Aspergillaceae</taxon>
        <taxon>Penicillium</taxon>
    </lineage>
</organism>
<dbReference type="AlphaFoldDB" id="A0A9W9Q3Z8"/>
<dbReference type="EMBL" id="JAPZBO010000002">
    <property type="protein sequence ID" value="KAJ5324178.1"/>
    <property type="molecule type" value="Genomic_DNA"/>
</dbReference>
<comment type="similarity">
    <text evidence="1 3">Belongs to the type-B carboxylesterase/lipase family.</text>
</comment>
<sequence>MADLETISINAPSLGAELTGTLDSKNDIALFRGIPFATVTKRWTHSETTHSLHQAFDATKLGYRCSQGNGIVLVSGGTNDPLPGDDEFKCLNLNIAVPKESLESSQPLPVMVWIHGGGFAFGANSVARYRPQAIVAHARKCGTPVILVSINYRLGALGFAASRDLAEERNGGSKTHPVGNYGLIDQRNALEWVNQHIQDFGGDPSNITVFGVSAGSISIHYHLLAEHALFDRAIMMSGTAPVLGPLSMELYEKEWNRLCQKTAVTASTACERLEQLRSLSTAEVLQNYTPAAMGPVADGKLLPEGWTYEDSVANTRCKEFIVGDTNVEAIIFDGLLKRLPQERFHQLVDGAFSQQDAEELYSKFGFSRDTQSEEDFRKAFRLLIGNTLFNYSHFGIANASRNSDDWKDNVYLYHWEETSPFKGPTYGYSYHGLCAMLMHLNELSNCPPETQKVSLEAARIWTAFAHGQKPWDAYSKDQRFMRFGPNGESGMHSFESDNTRDYGFQNWLGEHIGEVGKFVRKLTLNLEDNEV</sequence>
<evidence type="ECO:0000256" key="2">
    <source>
        <dbReference type="ARBA" id="ARBA00022801"/>
    </source>
</evidence>
<dbReference type="EC" id="3.1.1.-" evidence="3"/>